<dbReference type="PANTHER" id="PTHR37028:SF4">
    <property type="entry name" value="ALMS MOTIF DOMAIN-CONTAINING PROTEIN"/>
    <property type="match status" value="1"/>
</dbReference>
<dbReference type="EMBL" id="HBIV01015864">
    <property type="protein sequence ID" value="CAE0659981.1"/>
    <property type="molecule type" value="Transcribed_RNA"/>
</dbReference>
<feature type="region of interest" description="Disordered" evidence="1">
    <location>
        <begin position="216"/>
        <end position="245"/>
    </location>
</feature>
<dbReference type="EMBL" id="HBIV01015866">
    <property type="protein sequence ID" value="CAE0659983.1"/>
    <property type="molecule type" value="Transcribed_RNA"/>
</dbReference>
<organism evidence="2">
    <name type="scientific">Lotharella globosa</name>
    <dbReference type="NCBI Taxonomy" id="91324"/>
    <lineage>
        <taxon>Eukaryota</taxon>
        <taxon>Sar</taxon>
        <taxon>Rhizaria</taxon>
        <taxon>Cercozoa</taxon>
        <taxon>Chlorarachniophyceae</taxon>
        <taxon>Lotharella</taxon>
    </lineage>
</organism>
<evidence type="ECO:0000313" key="2">
    <source>
        <dbReference type="EMBL" id="CAE0659981.1"/>
    </source>
</evidence>
<reference evidence="2" key="1">
    <citation type="submission" date="2021-01" db="EMBL/GenBank/DDBJ databases">
        <authorList>
            <person name="Corre E."/>
            <person name="Pelletier E."/>
            <person name="Niang G."/>
            <person name="Scheremetjew M."/>
            <person name="Finn R."/>
            <person name="Kale V."/>
            <person name="Holt S."/>
            <person name="Cochrane G."/>
            <person name="Meng A."/>
            <person name="Brown T."/>
            <person name="Cohen L."/>
        </authorList>
    </citation>
    <scope>NUCLEOTIDE SEQUENCE</scope>
    <source>
        <strain evidence="2">CCCM811</strain>
    </source>
</reference>
<name>A0A6V3LAC9_9EUKA</name>
<evidence type="ECO:0000256" key="1">
    <source>
        <dbReference type="SAM" id="MobiDB-lite"/>
    </source>
</evidence>
<sequence>MGCSCEATAEAPYPRRAGKKCPRLFYLFFCAFYLDMYAKCTFSPKLCEKSLELTASREKFHSRIETVIANHKKSMDARVNPKPRFSFQPAITKDEALEAKLAGRGDFYKRTADDIATRKKKAETNKQEAVAAFSFKPTITQNSKVKVEGTFLERVAKDQDQRKNRDRSVKVDGECKFQPEISKQSMKIMKDKGGGNKFMTRMEEDLQKRKDKLAATRKLLAKPPKGFGMKKRGGSKKKDDEEEEE</sequence>
<accession>A0A6V3LAC9</accession>
<protein>
    <submittedName>
        <fullName evidence="2">Uncharacterized protein</fullName>
    </submittedName>
</protein>
<dbReference type="AlphaFoldDB" id="A0A6V3LAC9"/>
<dbReference type="PANTHER" id="PTHR37028">
    <property type="entry name" value="UNNAMED PRODUCT-RELATED"/>
    <property type="match status" value="1"/>
</dbReference>
<gene>
    <name evidence="2" type="ORF">LGLO00237_LOCUS11561</name>
    <name evidence="3" type="ORF">LGLO00237_LOCUS11563</name>
</gene>
<evidence type="ECO:0000313" key="3">
    <source>
        <dbReference type="EMBL" id="CAE0659983.1"/>
    </source>
</evidence>
<proteinExistence type="predicted"/>